<keyword evidence="1" id="KW-0732">Signal</keyword>
<reference evidence="3" key="1">
    <citation type="journal article" date="2024" name="FEMS Microbiol. Lett.">
        <title>Genomic insights into Spiroplasma endosymbionts that induce male-killing and protective phenotypes in the pea aphid.</title>
        <authorList>
            <person name="Arai H."/>
            <person name="Legeai F."/>
            <person name="Kageyama D."/>
            <person name="Sugio A."/>
            <person name="Simon J.C."/>
        </authorList>
    </citation>
    <scope>NUCLEOTIDE SEQUENCE [LARGE SCALE GENOMIC DNA]</scope>
    <source>
        <strain evidence="3">sAp269</strain>
    </source>
</reference>
<sequence length="75" mass="8216">MKALLKTLSVLTLATTVSSLSSILNTNNIGTNSNQLQDLKCNLQQSKDDISLINLNKKGKFYFFNNNLGLVINGN</sequence>
<feature type="chain" id="PRO_5047394974" evidence="1">
    <location>
        <begin position="22"/>
        <end position="75"/>
    </location>
</feature>
<dbReference type="EMBL" id="AP028955">
    <property type="protein sequence ID" value="BET38580.1"/>
    <property type="molecule type" value="Genomic_DNA"/>
</dbReference>
<organism evidence="2 3">
    <name type="scientific">Spiroplasma ixodetis</name>
    <dbReference type="NCBI Taxonomy" id="2141"/>
    <lineage>
        <taxon>Bacteria</taxon>
        <taxon>Bacillati</taxon>
        <taxon>Mycoplasmatota</taxon>
        <taxon>Mollicutes</taxon>
        <taxon>Entomoplasmatales</taxon>
        <taxon>Spiroplasmataceae</taxon>
        <taxon>Spiroplasma</taxon>
    </lineage>
</organism>
<feature type="signal peptide" evidence="1">
    <location>
        <begin position="1"/>
        <end position="21"/>
    </location>
</feature>
<accession>A0ABM8JMN4</accession>
<name>A0ABM8JMN4_9MOLU</name>
<gene>
    <name evidence="2" type="ORF">SAP269_11690</name>
</gene>
<keyword evidence="3" id="KW-1185">Reference proteome</keyword>
<evidence type="ECO:0000313" key="2">
    <source>
        <dbReference type="EMBL" id="BET38580.1"/>
    </source>
</evidence>
<evidence type="ECO:0000313" key="3">
    <source>
        <dbReference type="Proteomes" id="UP001473424"/>
    </source>
</evidence>
<protein>
    <submittedName>
        <fullName evidence="2">Uncharacterized protein</fullName>
    </submittedName>
</protein>
<dbReference type="Proteomes" id="UP001473424">
    <property type="component" value="Chromosome"/>
</dbReference>
<proteinExistence type="predicted"/>
<dbReference type="RefSeq" id="WP_353305565.1">
    <property type="nucleotide sequence ID" value="NZ_AP028955.1"/>
</dbReference>
<evidence type="ECO:0000256" key="1">
    <source>
        <dbReference type="SAM" id="SignalP"/>
    </source>
</evidence>